<dbReference type="EMBL" id="BTRK01000001">
    <property type="protein sequence ID" value="GMR30657.1"/>
    <property type="molecule type" value="Genomic_DNA"/>
</dbReference>
<protein>
    <submittedName>
        <fullName evidence="2">Uncharacterized protein</fullName>
    </submittedName>
</protein>
<reference evidence="3" key="1">
    <citation type="submission" date="2022-10" db="EMBL/GenBank/DDBJ databases">
        <title>Genome assembly of Pristionchus species.</title>
        <authorList>
            <person name="Yoshida K."/>
            <person name="Sommer R.J."/>
        </authorList>
    </citation>
    <scope>NUCLEOTIDE SEQUENCE [LARGE SCALE GENOMIC DNA]</scope>
    <source>
        <strain evidence="3">RS5460</strain>
    </source>
</reference>
<gene>
    <name evidence="2" type="ORF">PMAYCL1PPCAC_00852</name>
</gene>
<evidence type="ECO:0000313" key="3">
    <source>
        <dbReference type="Proteomes" id="UP001328107"/>
    </source>
</evidence>
<proteinExistence type="predicted"/>
<comment type="caution">
    <text evidence="2">The sequence shown here is derived from an EMBL/GenBank/DDBJ whole genome shotgun (WGS) entry which is preliminary data.</text>
</comment>
<accession>A0AAN4Z3E2</accession>
<feature type="signal peptide" evidence="1">
    <location>
        <begin position="1"/>
        <end position="18"/>
    </location>
</feature>
<dbReference type="Proteomes" id="UP001328107">
    <property type="component" value="Unassembled WGS sequence"/>
</dbReference>
<sequence length="393" mass="43215">RTMRDLVFLASVVLTVYARVSFPYSEVLQASDLAGTEKVNFKCKNACRVYVDKPSDHHIITRHGNVITDFNTIVSGNVFAPAGFNLPPDDYVLENVGDMGLDFVLYIVDRTAPHFGSSVYVPQQNLGVAIKDRARFVTILSSFEAMWFSGFTGTFPEGFPRIYATGFDAAGDDMCNPVFQARSQHHAEKSWPTIPTAVLTVDFGFIGAHNVTVNRRKAKQPMKNGAVTTVYTSPGYVGCLFNSGQNYNSPVSNVEDSFAVISESLDINIVYDSLNANEALHFRVNDNNYNWAGGTYTSFSKYFGAGSFDVDLAWTRNTISSSWALQLDFGVEQPAAQTTTARSLSATPQITTQSVSLGTEYTKSTKRGDWSTTSTSRRSYTLFSAIVLVCIFA</sequence>
<organism evidence="2 3">
    <name type="scientific">Pristionchus mayeri</name>
    <dbReference type="NCBI Taxonomy" id="1317129"/>
    <lineage>
        <taxon>Eukaryota</taxon>
        <taxon>Metazoa</taxon>
        <taxon>Ecdysozoa</taxon>
        <taxon>Nematoda</taxon>
        <taxon>Chromadorea</taxon>
        <taxon>Rhabditida</taxon>
        <taxon>Rhabditina</taxon>
        <taxon>Diplogasteromorpha</taxon>
        <taxon>Diplogasteroidea</taxon>
        <taxon>Neodiplogasteridae</taxon>
        <taxon>Pristionchus</taxon>
    </lineage>
</organism>
<evidence type="ECO:0000256" key="1">
    <source>
        <dbReference type="SAM" id="SignalP"/>
    </source>
</evidence>
<keyword evidence="1" id="KW-0732">Signal</keyword>
<feature type="non-terminal residue" evidence="2">
    <location>
        <position position="1"/>
    </location>
</feature>
<feature type="chain" id="PRO_5042864280" evidence="1">
    <location>
        <begin position="19"/>
        <end position="393"/>
    </location>
</feature>
<evidence type="ECO:0000313" key="2">
    <source>
        <dbReference type="EMBL" id="GMR30657.1"/>
    </source>
</evidence>
<dbReference type="AlphaFoldDB" id="A0AAN4Z3E2"/>
<keyword evidence="3" id="KW-1185">Reference proteome</keyword>
<name>A0AAN4Z3E2_9BILA</name>